<evidence type="ECO:0000256" key="3">
    <source>
        <dbReference type="ARBA" id="ARBA00023163"/>
    </source>
</evidence>
<evidence type="ECO:0000256" key="2">
    <source>
        <dbReference type="ARBA" id="ARBA00023125"/>
    </source>
</evidence>
<evidence type="ECO:0000259" key="4">
    <source>
        <dbReference type="PROSITE" id="PS01124"/>
    </source>
</evidence>
<proteinExistence type="predicted"/>
<dbReference type="RefSeq" id="WP_006970334.1">
    <property type="nucleotide sequence ID" value="NZ_ABCS01000010.1"/>
</dbReference>
<dbReference type="STRING" id="391625.PPSIR1_41719"/>
<keyword evidence="6" id="KW-1185">Reference proteome</keyword>
<dbReference type="InterPro" id="IPR032687">
    <property type="entry name" value="AraC-type_N"/>
</dbReference>
<dbReference type="EMBL" id="ABCS01000010">
    <property type="protein sequence ID" value="EDM80473.1"/>
    <property type="molecule type" value="Genomic_DNA"/>
</dbReference>
<protein>
    <submittedName>
        <fullName evidence="5">Virulence regulating protein</fullName>
    </submittedName>
</protein>
<keyword evidence="3" id="KW-0804">Transcription</keyword>
<dbReference type="eggNOG" id="COG2207">
    <property type="taxonomic scope" value="Bacteria"/>
</dbReference>
<reference evidence="5 6" key="1">
    <citation type="submission" date="2007-06" db="EMBL/GenBank/DDBJ databases">
        <authorList>
            <person name="Shimkets L."/>
            <person name="Ferriera S."/>
            <person name="Johnson J."/>
            <person name="Kravitz S."/>
            <person name="Beeson K."/>
            <person name="Sutton G."/>
            <person name="Rogers Y.-H."/>
            <person name="Friedman R."/>
            <person name="Frazier M."/>
            <person name="Venter J.C."/>
        </authorList>
    </citation>
    <scope>NUCLEOTIDE SEQUENCE [LARGE SCALE GENOMIC DNA]</scope>
    <source>
        <strain evidence="5 6">SIR-1</strain>
    </source>
</reference>
<dbReference type="PANTHER" id="PTHR47894:SF1">
    <property type="entry name" value="HTH-TYPE TRANSCRIPTIONAL REGULATOR VQSM"/>
    <property type="match status" value="1"/>
</dbReference>
<evidence type="ECO:0000256" key="1">
    <source>
        <dbReference type="ARBA" id="ARBA00023015"/>
    </source>
</evidence>
<dbReference type="Gene3D" id="1.10.10.60">
    <property type="entry name" value="Homeodomain-like"/>
    <property type="match status" value="1"/>
</dbReference>
<evidence type="ECO:0000313" key="6">
    <source>
        <dbReference type="Proteomes" id="UP000005801"/>
    </source>
</evidence>
<keyword evidence="2" id="KW-0238">DNA-binding</keyword>
<keyword evidence="1" id="KW-0805">Transcription regulation</keyword>
<dbReference type="SMART" id="SM00342">
    <property type="entry name" value="HTH_ARAC"/>
    <property type="match status" value="1"/>
</dbReference>
<accession>A6G0T5</accession>
<organism evidence="5 6">
    <name type="scientific">Plesiocystis pacifica SIR-1</name>
    <dbReference type="NCBI Taxonomy" id="391625"/>
    <lineage>
        <taxon>Bacteria</taxon>
        <taxon>Pseudomonadati</taxon>
        <taxon>Myxococcota</taxon>
        <taxon>Polyangia</taxon>
        <taxon>Nannocystales</taxon>
        <taxon>Nannocystaceae</taxon>
        <taxon>Plesiocystis</taxon>
    </lineage>
</organism>
<dbReference type="Pfam" id="PF12833">
    <property type="entry name" value="HTH_18"/>
    <property type="match status" value="1"/>
</dbReference>
<dbReference type="PROSITE" id="PS01124">
    <property type="entry name" value="HTH_ARAC_FAMILY_2"/>
    <property type="match status" value="1"/>
</dbReference>
<sequence>MSRSNAFPLEASWLPMLRDLGVVPRAVLRRAELPEDLFRREGPVGLPTDDYFRLWTALEREVGEPELALRLGQVVRSEIFHPVLFAAMCSTNMSVAAQRIAAYKRLVAPMELHVLEDDERMVMEFEWLERTVEPPVSLALFELVFQIAFARMATREPIYALRVETPRLPARLDPYTKFFGVRIEQSERHAVHFSRADGRRPFLTANESMWKMFEPSLRQRLSEIEAEATVRDRVRAALLEALPAGESSMDQIASKLGVSKRTLQRHLRGEGTSFQAVLNATREELARYYLVKTKLSGAEISYLLGFADPNSFFRAFHAWTGSTTEQVRLAGDGGQPARA</sequence>
<dbReference type="GO" id="GO:0000976">
    <property type="term" value="F:transcription cis-regulatory region binding"/>
    <property type="evidence" value="ECO:0007669"/>
    <property type="project" value="TreeGrafter"/>
</dbReference>
<dbReference type="SUPFAM" id="SSF46689">
    <property type="entry name" value="Homeodomain-like"/>
    <property type="match status" value="1"/>
</dbReference>
<dbReference type="OrthoDB" id="9816010at2"/>
<feature type="domain" description="HTH araC/xylS-type" evidence="4">
    <location>
        <begin position="232"/>
        <end position="330"/>
    </location>
</feature>
<gene>
    <name evidence="5" type="ORF">PPSIR1_41719</name>
</gene>
<name>A6G0T5_9BACT</name>
<comment type="caution">
    <text evidence="5">The sequence shown here is derived from an EMBL/GenBank/DDBJ whole genome shotgun (WGS) entry which is preliminary data.</text>
</comment>
<dbReference type="InterPro" id="IPR009057">
    <property type="entry name" value="Homeodomain-like_sf"/>
</dbReference>
<dbReference type="Pfam" id="PF12625">
    <property type="entry name" value="Arabinose_bd"/>
    <property type="match status" value="1"/>
</dbReference>
<dbReference type="GO" id="GO:0003700">
    <property type="term" value="F:DNA-binding transcription factor activity"/>
    <property type="evidence" value="ECO:0007669"/>
    <property type="project" value="InterPro"/>
</dbReference>
<dbReference type="InterPro" id="IPR018060">
    <property type="entry name" value="HTH_AraC"/>
</dbReference>
<dbReference type="Proteomes" id="UP000005801">
    <property type="component" value="Unassembled WGS sequence"/>
</dbReference>
<dbReference type="PANTHER" id="PTHR47894">
    <property type="entry name" value="HTH-TYPE TRANSCRIPTIONAL REGULATOR GADX"/>
    <property type="match status" value="1"/>
</dbReference>
<dbReference type="AlphaFoldDB" id="A6G0T5"/>
<dbReference type="GO" id="GO:0005829">
    <property type="term" value="C:cytosol"/>
    <property type="evidence" value="ECO:0007669"/>
    <property type="project" value="TreeGrafter"/>
</dbReference>
<evidence type="ECO:0000313" key="5">
    <source>
        <dbReference type="EMBL" id="EDM80473.1"/>
    </source>
</evidence>